<keyword evidence="2" id="KW-1133">Transmembrane helix</keyword>
<dbReference type="VEuPathDB" id="FungiDB:RhiirA1_480531"/>
<dbReference type="EMBL" id="LLXH01005036">
    <property type="protein sequence ID" value="PKC52855.1"/>
    <property type="molecule type" value="Genomic_DNA"/>
</dbReference>
<feature type="transmembrane region" description="Helical" evidence="2">
    <location>
        <begin position="36"/>
        <end position="58"/>
    </location>
</feature>
<sequence length="85" mass="9775">PSRRFRTDKTSQKNPQDTSELTKHLGRNDPRLRYEISASALIFGLGFGSVMELSAPILDLDLDFLIGMIPIFDLDLDRLVMVYWF</sequence>
<name>A0A2N0QP81_9GLOM</name>
<accession>A0A2N0QP81</accession>
<reference evidence="3 4" key="2">
    <citation type="submission" date="2017-10" db="EMBL/GenBank/DDBJ databases">
        <title>Genome analyses suggest a sexual origin of heterokaryosis in a supposedly ancient asexual fungus.</title>
        <authorList>
            <person name="Corradi N."/>
            <person name="Sedzielewska K."/>
            <person name="Noel J."/>
            <person name="Charron P."/>
            <person name="Farinelli L."/>
            <person name="Marton T."/>
            <person name="Kruger M."/>
            <person name="Pelin A."/>
            <person name="Brachmann A."/>
            <person name="Corradi N."/>
        </authorList>
    </citation>
    <scope>NUCLEOTIDE SEQUENCE [LARGE SCALE GENOMIC DNA]</scope>
    <source>
        <strain evidence="3 4">A1</strain>
    </source>
</reference>
<protein>
    <submittedName>
        <fullName evidence="3">Uncharacterized protein</fullName>
    </submittedName>
</protein>
<reference evidence="3 4" key="1">
    <citation type="submission" date="2017-10" db="EMBL/GenBank/DDBJ databases">
        <title>Extensive intraspecific genome diversity in a model arbuscular mycorrhizal fungus.</title>
        <authorList>
            <person name="Chen E.C.H."/>
            <person name="Morin E."/>
            <person name="Baudet D."/>
            <person name="Noel J."/>
            <person name="Ndikumana S."/>
            <person name="Charron P."/>
            <person name="St-Onge C."/>
            <person name="Giorgi J."/>
            <person name="Grigoriev I.V."/>
            <person name="Roux C."/>
            <person name="Martin F.M."/>
            <person name="Corradi N."/>
        </authorList>
    </citation>
    <scope>NUCLEOTIDE SEQUENCE [LARGE SCALE GENOMIC DNA]</scope>
    <source>
        <strain evidence="3 4">A1</strain>
    </source>
</reference>
<evidence type="ECO:0000313" key="3">
    <source>
        <dbReference type="EMBL" id="PKC52855.1"/>
    </source>
</evidence>
<proteinExistence type="predicted"/>
<gene>
    <name evidence="3" type="ORF">RhiirA1_480531</name>
</gene>
<comment type="caution">
    <text evidence="3">The sequence shown here is derived from an EMBL/GenBank/DDBJ whole genome shotgun (WGS) entry which is preliminary data.</text>
</comment>
<feature type="compositionally biased region" description="Basic and acidic residues" evidence="1">
    <location>
        <begin position="1"/>
        <end position="11"/>
    </location>
</feature>
<dbReference type="Proteomes" id="UP000232688">
    <property type="component" value="Unassembled WGS sequence"/>
</dbReference>
<feature type="non-terminal residue" evidence="3">
    <location>
        <position position="1"/>
    </location>
</feature>
<evidence type="ECO:0000256" key="2">
    <source>
        <dbReference type="SAM" id="Phobius"/>
    </source>
</evidence>
<evidence type="ECO:0000313" key="4">
    <source>
        <dbReference type="Proteomes" id="UP000232688"/>
    </source>
</evidence>
<feature type="region of interest" description="Disordered" evidence="1">
    <location>
        <begin position="1"/>
        <end position="24"/>
    </location>
</feature>
<dbReference type="AlphaFoldDB" id="A0A2N0QP81"/>
<evidence type="ECO:0000256" key="1">
    <source>
        <dbReference type="SAM" id="MobiDB-lite"/>
    </source>
</evidence>
<keyword evidence="2" id="KW-0472">Membrane</keyword>
<keyword evidence="2" id="KW-0812">Transmembrane</keyword>
<organism evidence="3 4">
    <name type="scientific">Rhizophagus irregularis</name>
    <dbReference type="NCBI Taxonomy" id="588596"/>
    <lineage>
        <taxon>Eukaryota</taxon>
        <taxon>Fungi</taxon>
        <taxon>Fungi incertae sedis</taxon>
        <taxon>Mucoromycota</taxon>
        <taxon>Glomeromycotina</taxon>
        <taxon>Glomeromycetes</taxon>
        <taxon>Glomerales</taxon>
        <taxon>Glomeraceae</taxon>
        <taxon>Rhizophagus</taxon>
    </lineage>
</organism>